<reference evidence="3 4" key="1">
    <citation type="submission" date="2019-01" db="EMBL/GenBank/DDBJ databases">
        <title>Sequencing of cultivated peanut Arachis hypogaea provides insights into genome evolution and oil improvement.</title>
        <authorList>
            <person name="Chen X."/>
        </authorList>
    </citation>
    <scope>NUCLEOTIDE SEQUENCE [LARGE SCALE GENOMIC DNA]</scope>
    <source>
        <strain evidence="4">cv. Fuhuasheng</strain>
        <tissue evidence="3">Leaves</tissue>
    </source>
</reference>
<dbReference type="InterPro" id="IPR051504">
    <property type="entry name" value="Plant_metabolite_acyltrans"/>
</dbReference>
<evidence type="ECO:0000313" key="4">
    <source>
        <dbReference type="Proteomes" id="UP000289738"/>
    </source>
</evidence>
<keyword evidence="1" id="KW-0808">Transferase</keyword>
<keyword evidence="4" id="KW-1185">Reference proteome</keyword>
<dbReference type="Proteomes" id="UP000289738">
    <property type="component" value="Unassembled WGS sequence"/>
</dbReference>
<dbReference type="STRING" id="3818.A0A444WN03"/>
<evidence type="ECO:0000256" key="2">
    <source>
        <dbReference type="ARBA" id="ARBA00023315"/>
    </source>
</evidence>
<accession>A0A444WN03</accession>
<evidence type="ECO:0000313" key="3">
    <source>
        <dbReference type="EMBL" id="RYQ78889.1"/>
    </source>
</evidence>
<evidence type="ECO:0000256" key="1">
    <source>
        <dbReference type="ARBA" id="ARBA00022679"/>
    </source>
</evidence>
<protein>
    <submittedName>
        <fullName evidence="3">Uncharacterized protein</fullName>
    </submittedName>
</protein>
<proteinExistence type="predicted"/>
<dbReference type="EMBL" id="SDMP01000028">
    <property type="protein sequence ID" value="RYQ78889.1"/>
    <property type="molecule type" value="Genomic_DNA"/>
</dbReference>
<organism evidence="3 4">
    <name type="scientific">Arachis hypogaea</name>
    <name type="common">Peanut</name>
    <dbReference type="NCBI Taxonomy" id="3818"/>
    <lineage>
        <taxon>Eukaryota</taxon>
        <taxon>Viridiplantae</taxon>
        <taxon>Streptophyta</taxon>
        <taxon>Embryophyta</taxon>
        <taxon>Tracheophyta</taxon>
        <taxon>Spermatophyta</taxon>
        <taxon>Magnoliopsida</taxon>
        <taxon>eudicotyledons</taxon>
        <taxon>Gunneridae</taxon>
        <taxon>Pentapetalae</taxon>
        <taxon>rosids</taxon>
        <taxon>fabids</taxon>
        <taxon>Fabales</taxon>
        <taxon>Fabaceae</taxon>
        <taxon>Papilionoideae</taxon>
        <taxon>50 kb inversion clade</taxon>
        <taxon>dalbergioids sensu lato</taxon>
        <taxon>Dalbergieae</taxon>
        <taxon>Pterocarpus clade</taxon>
        <taxon>Arachis</taxon>
    </lineage>
</organism>
<dbReference type="InterPro" id="IPR023213">
    <property type="entry name" value="CAT-like_dom_sf"/>
</dbReference>
<dbReference type="GO" id="GO:0016747">
    <property type="term" value="F:acyltransferase activity, transferring groups other than amino-acyl groups"/>
    <property type="evidence" value="ECO:0007669"/>
    <property type="project" value="UniProtKB-ARBA"/>
</dbReference>
<gene>
    <name evidence="3" type="ORF">Ahy_Scaffold8g108369</name>
</gene>
<keyword evidence="2" id="KW-0012">Acyltransferase</keyword>
<sequence>MQHCSKRSKLEGQNGIFEAAVALRSKIKELQSGPYESAETLMSFFSSPKLDAYESDFGWGKPKLSEVLLSWCLSDCRDKEGGIEVGVAFGRAHMQKFNTILEEILADIALHDHEKVQVFG</sequence>
<dbReference type="AlphaFoldDB" id="A0A444WN03"/>
<comment type="caution">
    <text evidence="3">The sequence shown here is derived from an EMBL/GenBank/DDBJ whole genome shotgun (WGS) entry which is preliminary data.</text>
</comment>
<dbReference type="Pfam" id="PF02458">
    <property type="entry name" value="Transferase"/>
    <property type="match status" value="1"/>
</dbReference>
<dbReference type="PANTHER" id="PTHR31625">
    <property type="match status" value="1"/>
</dbReference>
<name>A0A444WN03_ARAHY</name>
<dbReference type="Gene3D" id="3.30.559.10">
    <property type="entry name" value="Chloramphenicol acetyltransferase-like domain"/>
    <property type="match status" value="1"/>
</dbReference>